<dbReference type="EMBL" id="GEDC01012926">
    <property type="protein sequence ID" value="JAS24372.1"/>
    <property type="molecule type" value="Transcribed_RNA"/>
</dbReference>
<dbReference type="GO" id="GO:0003697">
    <property type="term" value="F:single-stranded DNA binding"/>
    <property type="evidence" value="ECO:0007669"/>
    <property type="project" value="TreeGrafter"/>
</dbReference>
<keyword evidence="5" id="KW-0131">Cell cycle</keyword>
<dbReference type="AlphaFoldDB" id="A0A1B6DFH6"/>
<comment type="subcellular location">
    <subcellularLocation>
        <location evidence="1">Nucleus</location>
    </subcellularLocation>
</comment>
<feature type="compositionally biased region" description="Acidic residues" evidence="6">
    <location>
        <begin position="133"/>
        <end position="166"/>
    </location>
</feature>
<evidence type="ECO:0000256" key="4">
    <source>
        <dbReference type="ARBA" id="ARBA00023242"/>
    </source>
</evidence>
<feature type="region of interest" description="Disordered" evidence="6">
    <location>
        <begin position="133"/>
        <end position="171"/>
    </location>
</feature>
<keyword evidence="3" id="KW-0235">DNA replication</keyword>
<evidence type="ECO:0000256" key="6">
    <source>
        <dbReference type="SAM" id="MobiDB-lite"/>
    </source>
</evidence>
<protein>
    <recommendedName>
        <fullName evidence="8">Cell division control protein 45 homolog</fullName>
    </recommendedName>
</protein>
<comment type="similarity">
    <text evidence="2">Belongs to the CDC45 family.</text>
</comment>
<dbReference type="Pfam" id="PF02724">
    <property type="entry name" value="CDC45"/>
    <property type="match status" value="1"/>
</dbReference>
<gene>
    <name evidence="7" type="ORF">g.12533</name>
</gene>
<evidence type="ECO:0000256" key="1">
    <source>
        <dbReference type="ARBA" id="ARBA00004123"/>
    </source>
</evidence>
<dbReference type="GO" id="GO:0006270">
    <property type="term" value="P:DNA replication initiation"/>
    <property type="evidence" value="ECO:0007669"/>
    <property type="project" value="InterPro"/>
</dbReference>
<dbReference type="GO" id="GO:0000727">
    <property type="term" value="P:double-strand break repair via break-induced replication"/>
    <property type="evidence" value="ECO:0007669"/>
    <property type="project" value="TreeGrafter"/>
</dbReference>
<dbReference type="InterPro" id="IPR003874">
    <property type="entry name" value="CDC45"/>
</dbReference>
<reference evidence="7" key="1">
    <citation type="submission" date="2015-12" db="EMBL/GenBank/DDBJ databases">
        <title>De novo transcriptome assembly of four potential Pierce s Disease insect vectors from Arizona vineyards.</title>
        <authorList>
            <person name="Tassone E.E."/>
        </authorList>
    </citation>
    <scope>NUCLEOTIDE SEQUENCE</scope>
</reference>
<sequence>MYINDLVVDFYSHIIGKRLLLLANCDIDSVCTCKILQWLFHCDNILYTLIPIQGIEDMITAFEEHSGEVKYVVLINCGGTIDVIETLRPEEDVVFFILDNHRPTDVCNIYNTQQIRLIAKIEEDEMIPEFDEIFNDDDEDDNDGNESDNSGIDENEEDAEGSENEAGESRVAKRRRLNEEAILKRRERRLWEEKRNRLMFEYTQFTYFGRSSAILIYELAWKLSKDNIDVLWWAIVGITQQFVLGHVPVQKYQDELDSLQLHIGRLCPNIVDNDDTASQHSGSSLSNNPSFNTSLKIISEKDLNLVLYRHWTVEKSLRHSMFLAVRLKLWTIKGEKRLHQLLAEMGLPLAESRQMFSSMDLNLRKEFHGMMEKMAKTHDLDIMFTSFTLHHGFRNRYQATDYVYAMLALFCSAMKDKNHIDCFLDALGCLSRQNKTLLDEGIVKAKMLLTIMYRQVQNSLDMKQVISAGPFLYLVIQEGTLDSRYYSQPICLHMLAQILLRAYVATARRKSAGLPLIISAPFYSIEGTCLVLGVPPLSETIPRNFFGKAFEQAAEKTNSNIEMDYFNTAVIRMKTEDRAKFFDALTALLS</sequence>
<accession>A0A1B6DFH6</accession>
<dbReference type="GO" id="GO:0003688">
    <property type="term" value="F:DNA replication origin binding"/>
    <property type="evidence" value="ECO:0007669"/>
    <property type="project" value="TreeGrafter"/>
</dbReference>
<name>A0A1B6DFH6_9HEMI</name>
<dbReference type="GO" id="GO:0031261">
    <property type="term" value="C:DNA replication preinitiation complex"/>
    <property type="evidence" value="ECO:0007669"/>
    <property type="project" value="TreeGrafter"/>
</dbReference>
<dbReference type="PANTHER" id="PTHR10507:SF0">
    <property type="entry name" value="CELL DIVISION CONTROL PROTEIN 45 HOMOLOG"/>
    <property type="match status" value="1"/>
</dbReference>
<evidence type="ECO:0000256" key="5">
    <source>
        <dbReference type="ARBA" id="ARBA00023306"/>
    </source>
</evidence>
<dbReference type="GO" id="GO:0003682">
    <property type="term" value="F:chromatin binding"/>
    <property type="evidence" value="ECO:0007669"/>
    <property type="project" value="TreeGrafter"/>
</dbReference>
<evidence type="ECO:0008006" key="8">
    <source>
        <dbReference type="Google" id="ProtNLM"/>
    </source>
</evidence>
<evidence type="ECO:0000256" key="3">
    <source>
        <dbReference type="ARBA" id="ARBA00022705"/>
    </source>
</evidence>
<dbReference type="PANTHER" id="PTHR10507">
    <property type="entry name" value="CDC45-RELATED PROTEIN"/>
    <property type="match status" value="1"/>
</dbReference>
<organism evidence="7">
    <name type="scientific">Clastoptera arizonana</name>
    <name type="common">Arizona spittle bug</name>
    <dbReference type="NCBI Taxonomy" id="38151"/>
    <lineage>
        <taxon>Eukaryota</taxon>
        <taxon>Metazoa</taxon>
        <taxon>Ecdysozoa</taxon>
        <taxon>Arthropoda</taxon>
        <taxon>Hexapoda</taxon>
        <taxon>Insecta</taxon>
        <taxon>Pterygota</taxon>
        <taxon>Neoptera</taxon>
        <taxon>Paraneoptera</taxon>
        <taxon>Hemiptera</taxon>
        <taxon>Auchenorrhyncha</taxon>
        <taxon>Cercopoidea</taxon>
        <taxon>Clastopteridae</taxon>
        <taxon>Clastoptera</taxon>
    </lineage>
</organism>
<evidence type="ECO:0000256" key="2">
    <source>
        <dbReference type="ARBA" id="ARBA00010727"/>
    </source>
</evidence>
<evidence type="ECO:0000313" key="7">
    <source>
        <dbReference type="EMBL" id="JAS24372.1"/>
    </source>
</evidence>
<keyword evidence="4" id="KW-0539">Nucleus</keyword>
<dbReference type="GO" id="GO:1902977">
    <property type="term" value="P:mitotic DNA replication preinitiation complex assembly"/>
    <property type="evidence" value="ECO:0007669"/>
    <property type="project" value="TreeGrafter"/>
</dbReference>
<proteinExistence type="inferred from homology"/>